<comment type="caution">
    <text evidence="2">The sequence shown here is derived from an EMBL/GenBank/DDBJ whole genome shotgun (WGS) entry which is preliminary data.</text>
</comment>
<evidence type="ECO:0000313" key="2">
    <source>
        <dbReference type="EMBL" id="GGA87064.1"/>
    </source>
</evidence>
<evidence type="ECO:0000259" key="1">
    <source>
        <dbReference type="Pfam" id="PF13568"/>
    </source>
</evidence>
<feature type="domain" description="Outer membrane protein beta-barrel" evidence="1">
    <location>
        <begin position="32"/>
        <end position="186"/>
    </location>
</feature>
<dbReference type="Pfam" id="PF13568">
    <property type="entry name" value="OMP_b-brl_2"/>
    <property type="match status" value="1"/>
</dbReference>
<protein>
    <recommendedName>
        <fullName evidence="1">Outer membrane protein beta-barrel domain-containing protein</fullName>
    </recommendedName>
</protein>
<reference evidence="2" key="1">
    <citation type="journal article" date="2014" name="Int. J. Syst. Evol. Microbiol.">
        <title>Complete genome sequence of Corynebacterium casei LMG S-19264T (=DSM 44701T), isolated from a smear-ripened cheese.</title>
        <authorList>
            <consortium name="US DOE Joint Genome Institute (JGI-PGF)"/>
            <person name="Walter F."/>
            <person name="Albersmeier A."/>
            <person name="Kalinowski J."/>
            <person name="Ruckert C."/>
        </authorList>
    </citation>
    <scope>NUCLEOTIDE SEQUENCE</scope>
    <source>
        <strain evidence="2">CGMCC 1.15448</strain>
    </source>
</reference>
<keyword evidence="3" id="KW-1185">Reference proteome</keyword>
<dbReference type="EMBL" id="BMJC01000001">
    <property type="protein sequence ID" value="GGA87064.1"/>
    <property type="molecule type" value="Genomic_DNA"/>
</dbReference>
<dbReference type="Proteomes" id="UP000607559">
    <property type="component" value="Unassembled WGS sequence"/>
</dbReference>
<organism evidence="2 3">
    <name type="scientific">Puia dinghuensis</name>
    <dbReference type="NCBI Taxonomy" id="1792502"/>
    <lineage>
        <taxon>Bacteria</taxon>
        <taxon>Pseudomonadati</taxon>
        <taxon>Bacteroidota</taxon>
        <taxon>Chitinophagia</taxon>
        <taxon>Chitinophagales</taxon>
        <taxon>Chitinophagaceae</taxon>
        <taxon>Puia</taxon>
    </lineage>
</organism>
<dbReference type="AlphaFoldDB" id="A0A8J2U8N0"/>
<name>A0A8J2U8N0_9BACT</name>
<proteinExistence type="predicted"/>
<dbReference type="RefSeq" id="WP_188928734.1">
    <property type="nucleotide sequence ID" value="NZ_BMJC01000001.1"/>
</dbReference>
<evidence type="ECO:0000313" key="3">
    <source>
        <dbReference type="Proteomes" id="UP000607559"/>
    </source>
</evidence>
<dbReference type="InterPro" id="IPR025665">
    <property type="entry name" value="Beta-barrel_OMP_2"/>
</dbReference>
<sequence>MKSNMNKLAFNKWSGILAFLLLTASVTTTYGQSSLQLGLKAGGNFFKVGGRSFDGKTYPGFSAGAYAKLNFTSKWSLQPELLFNQTICKTSDDFANIYYGLTGQLVALNYVAVPVLISFKPIPELSILLGPQYGYLVSQTTGLLGGPANQGKNAFNKNDLSLVFGGQLNLGKVIFGLRYSAGLNNISFETTDTWRQYGIQAYLGYQLWDVKLRKK</sequence>
<reference evidence="2" key="2">
    <citation type="submission" date="2020-09" db="EMBL/GenBank/DDBJ databases">
        <authorList>
            <person name="Sun Q."/>
            <person name="Zhou Y."/>
        </authorList>
    </citation>
    <scope>NUCLEOTIDE SEQUENCE</scope>
    <source>
        <strain evidence="2">CGMCC 1.15448</strain>
    </source>
</reference>
<accession>A0A8J2U8N0</accession>
<gene>
    <name evidence="2" type="ORF">GCM10011511_07710</name>
</gene>